<dbReference type="GO" id="GO:0005886">
    <property type="term" value="C:plasma membrane"/>
    <property type="evidence" value="ECO:0007669"/>
    <property type="project" value="TreeGrafter"/>
</dbReference>
<dbReference type="InterPro" id="IPR047623">
    <property type="entry name" value="SatP"/>
</dbReference>
<feature type="region of interest" description="Disordered" evidence="6">
    <location>
        <begin position="319"/>
        <end position="345"/>
    </location>
</feature>
<evidence type="ECO:0000256" key="4">
    <source>
        <dbReference type="ARBA" id="ARBA00022989"/>
    </source>
</evidence>
<dbReference type="EMBL" id="CDMZ01002698">
    <property type="protein sequence ID" value="CEM43497.1"/>
    <property type="molecule type" value="Genomic_DNA"/>
</dbReference>
<proteinExistence type="inferred from homology"/>
<keyword evidence="3 7" id="KW-0812">Transmembrane</keyword>
<evidence type="ECO:0000256" key="7">
    <source>
        <dbReference type="SAM" id="Phobius"/>
    </source>
</evidence>
<dbReference type="AlphaFoldDB" id="A0A0G4HH76"/>
<feature type="transmembrane region" description="Helical" evidence="7">
    <location>
        <begin position="232"/>
        <end position="249"/>
    </location>
</feature>
<evidence type="ECO:0000256" key="6">
    <source>
        <dbReference type="SAM" id="MobiDB-lite"/>
    </source>
</evidence>
<evidence type="ECO:0000256" key="2">
    <source>
        <dbReference type="ARBA" id="ARBA00005587"/>
    </source>
</evidence>
<evidence type="ECO:0000256" key="5">
    <source>
        <dbReference type="ARBA" id="ARBA00023136"/>
    </source>
</evidence>
<feature type="transmembrane region" description="Helical" evidence="7">
    <location>
        <begin position="168"/>
        <end position="187"/>
    </location>
</feature>
<comment type="similarity">
    <text evidence="2">Belongs to the acetate uptake transporter (AceTr) (TC 2.A.96) family.</text>
</comment>
<evidence type="ECO:0000313" key="8">
    <source>
        <dbReference type="EMBL" id="CEM43497.1"/>
    </source>
</evidence>
<feature type="transmembrane region" description="Helical" evidence="7">
    <location>
        <begin position="255"/>
        <end position="272"/>
    </location>
</feature>
<comment type="subcellular location">
    <subcellularLocation>
        <location evidence="1">Membrane</location>
        <topology evidence="1">Multi-pass membrane protein</topology>
    </subcellularLocation>
</comment>
<evidence type="ECO:0000256" key="1">
    <source>
        <dbReference type="ARBA" id="ARBA00004141"/>
    </source>
</evidence>
<organism evidence="8">
    <name type="scientific">Chromera velia CCMP2878</name>
    <dbReference type="NCBI Taxonomy" id="1169474"/>
    <lineage>
        <taxon>Eukaryota</taxon>
        <taxon>Sar</taxon>
        <taxon>Alveolata</taxon>
        <taxon>Colpodellida</taxon>
        <taxon>Chromeraceae</taxon>
        <taxon>Chromera</taxon>
    </lineage>
</organism>
<feature type="transmembrane region" description="Helical" evidence="7">
    <location>
        <begin position="113"/>
        <end position="130"/>
    </location>
</feature>
<dbReference type="NCBIfam" id="NF038013">
    <property type="entry name" value="AceTr_1"/>
    <property type="match status" value="1"/>
</dbReference>
<dbReference type="InterPro" id="IPR000791">
    <property type="entry name" value="Gpr1/Fun34/SatP-like"/>
</dbReference>
<feature type="transmembrane region" description="Helical" evidence="7">
    <location>
        <begin position="142"/>
        <end position="161"/>
    </location>
</feature>
<dbReference type="Pfam" id="PF01184">
    <property type="entry name" value="Gpr1_Fun34_YaaH"/>
    <property type="match status" value="1"/>
</dbReference>
<dbReference type="VEuPathDB" id="CryptoDB:Cvel_27570"/>
<keyword evidence="4 7" id="KW-1133">Transmembrane helix</keyword>
<evidence type="ECO:0000256" key="3">
    <source>
        <dbReference type="ARBA" id="ARBA00022692"/>
    </source>
</evidence>
<protein>
    <submittedName>
        <fullName evidence="8">Uncharacterized protein</fullName>
    </submittedName>
</protein>
<gene>
    <name evidence="8" type="ORF">Cvel_27570</name>
</gene>
<sequence>MSGVVCVRYFTPITPKEEGSIVYWKKAPSEFTGTDLRKALEAKGLPLEEHIPQAYNEEVKGYQNLDLDAVFRVPPSGTLKLDLRLTPLITQVPEIAEGGGGEHKQPVRMANPGPIGLFAFGITTVLLMMVETEASAKALEYLVFAYAMFHGGMLQVIVGFVEVFRNNLFGAVAFSAYGAFWLGWGLYHILVEAEVLPGDKFPVGKCIYLSVWGVFTCILFVQTLFINRCLQWIFGTLTVAFFLLAGGVYSREARIAGGAVGIVCALIVFYTATAELSNDLGYIHLPLGHVSKHPEEHGNSAAGRTAVLTRADPAGIVPLRLRGQNNNNSNSANMPHLRKDPSMPRVSATSAPLVFENGPGAPAVGGAAAGAVRGKEMEAGPSRAELEGVVDEFLEE</sequence>
<dbReference type="PANTHER" id="PTHR30178">
    <property type="entry name" value="INNER MEMBRANE PROTEIN YAAH"/>
    <property type="match status" value="1"/>
</dbReference>
<dbReference type="GO" id="GO:0015360">
    <property type="term" value="F:acetate:proton symporter activity"/>
    <property type="evidence" value="ECO:0007669"/>
    <property type="project" value="TreeGrafter"/>
</dbReference>
<dbReference type="PANTHER" id="PTHR30178:SF3">
    <property type="entry name" value="SUCCINATE-ACETATE_PROTON SYMPORTER SATP"/>
    <property type="match status" value="1"/>
</dbReference>
<dbReference type="GO" id="GO:0071422">
    <property type="term" value="P:succinate transmembrane transport"/>
    <property type="evidence" value="ECO:0007669"/>
    <property type="project" value="TreeGrafter"/>
</dbReference>
<keyword evidence="5 7" id="KW-0472">Membrane</keyword>
<name>A0A0G4HH76_9ALVE</name>
<reference evidence="8" key="1">
    <citation type="submission" date="2014-11" db="EMBL/GenBank/DDBJ databases">
        <authorList>
            <person name="Otto D Thomas"/>
            <person name="Naeem Raeece"/>
        </authorList>
    </citation>
    <scope>NUCLEOTIDE SEQUENCE</scope>
</reference>
<accession>A0A0G4HH76</accession>
<feature type="transmembrane region" description="Helical" evidence="7">
    <location>
        <begin position="207"/>
        <end position="225"/>
    </location>
</feature>